<feature type="domain" description="Transposase IS204/IS1001/IS1096/IS1165 DDE" evidence="1">
    <location>
        <begin position="18"/>
        <end position="71"/>
    </location>
</feature>
<keyword evidence="3" id="KW-1185">Reference proteome</keyword>
<reference evidence="2" key="1">
    <citation type="submission" date="2023-07" db="EMBL/GenBank/DDBJ databases">
        <title>Genomic Encyclopedia of Type Strains, Phase IV (KMG-IV): sequencing the most valuable type-strain genomes for metagenomic binning, comparative biology and taxonomic classification.</title>
        <authorList>
            <person name="Goeker M."/>
        </authorList>
    </citation>
    <scope>NUCLEOTIDE SEQUENCE</scope>
    <source>
        <strain evidence="2">DSM 24202</strain>
    </source>
</reference>
<sequence>MGGWKTPAEIPDHCPRDLNSGKVLFVGDGKGCDALLPFNRKMRQFRGNIKAVCMDMSNAYAKWAREQFPATGRFILSHSWLASSLAT</sequence>
<dbReference type="Proteomes" id="UP001238163">
    <property type="component" value="Unassembled WGS sequence"/>
</dbReference>
<proteinExistence type="predicted"/>
<protein>
    <recommendedName>
        <fullName evidence="1">Transposase IS204/IS1001/IS1096/IS1165 DDE domain-containing protein</fullName>
    </recommendedName>
</protein>
<evidence type="ECO:0000259" key="1">
    <source>
        <dbReference type="Pfam" id="PF01610"/>
    </source>
</evidence>
<gene>
    <name evidence="2" type="ORF">J3R75_002121</name>
</gene>
<name>A0AAE3VH13_9BACT</name>
<dbReference type="InterPro" id="IPR002560">
    <property type="entry name" value="Transposase_DDE"/>
</dbReference>
<organism evidence="2 3">
    <name type="scientific">Oligosphaera ethanolica</name>
    <dbReference type="NCBI Taxonomy" id="760260"/>
    <lineage>
        <taxon>Bacteria</taxon>
        <taxon>Pseudomonadati</taxon>
        <taxon>Lentisphaerota</taxon>
        <taxon>Oligosphaeria</taxon>
        <taxon>Oligosphaerales</taxon>
        <taxon>Oligosphaeraceae</taxon>
        <taxon>Oligosphaera</taxon>
    </lineage>
</organism>
<comment type="caution">
    <text evidence="2">The sequence shown here is derived from an EMBL/GenBank/DDBJ whole genome shotgun (WGS) entry which is preliminary data.</text>
</comment>
<dbReference type="RefSeq" id="WP_370882367.1">
    <property type="nucleotide sequence ID" value="NZ_JAUSVL010000001.1"/>
</dbReference>
<dbReference type="Pfam" id="PF01610">
    <property type="entry name" value="DDE_Tnp_ISL3"/>
    <property type="match status" value="1"/>
</dbReference>
<evidence type="ECO:0000313" key="3">
    <source>
        <dbReference type="Proteomes" id="UP001238163"/>
    </source>
</evidence>
<accession>A0AAE3VH13</accession>
<evidence type="ECO:0000313" key="2">
    <source>
        <dbReference type="EMBL" id="MDQ0290014.1"/>
    </source>
</evidence>
<dbReference type="AlphaFoldDB" id="A0AAE3VH13"/>
<dbReference type="EMBL" id="JAUSVL010000001">
    <property type="protein sequence ID" value="MDQ0290014.1"/>
    <property type="molecule type" value="Genomic_DNA"/>
</dbReference>